<evidence type="ECO:0000256" key="7">
    <source>
        <dbReference type="SAM" id="Phobius"/>
    </source>
</evidence>
<keyword evidence="9" id="KW-1185">Reference proteome</keyword>
<evidence type="ECO:0000256" key="4">
    <source>
        <dbReference type="ARBA" id="ARBA00022989"/>
    </source>
</evidence>
<evidence type="ECO:0000313" key="8">
    <source>
        <dbReference type="EMBL" id="MDA4848609.1"/>
    </source>
</evidence>
<protein>
    <submittedName>
        <fullName evidence="8">Conjugal transfer protein TraI</fullName>
    </submittedName>
</protein>
<dbReference type="CDD" id="cd16429">
    <property type="entry name" value="VirB10"/>
    <property type="match status" value="1"/>
</dbReference>
<proteinExistence type="inferred from homology"/>
<sequence>MTSSDADKPSGNVAPPPKADPEDLVLRAKPRPVTRINRRVLMLLTGTGLVLICAATIFALDPPRLFDRGETGRELYTTQNRPTADGLDTLPRRYSDMKEPAIKLGPPLAGDIGPAVVGKERELGLRQTPSLPFRPDPEEDALRAERIRQSRLAQQARESNVFFKLTSGSAGQRLAGLGVSGIGSGHQRSAVEAQVATARSGQNRFAIADDVSSGPLQLDLANDQNSQGRKIGFLNSEVDEAIYNPHTLQDPASPYQIMAGTIIPASLVTGINSDLPGQIIAQVTENVYDAVSGQHLLIPQGTRIIGTYDSVIAFGQSRALVVWRRLILPNGSSVVIENLPATDTAGYAGLEDKVNFHTWRLLKGVALSTLLGVGTELTFGDDEGDLVTTIRETAQDNANQVGQSLTQRNLNIQPTITIRPGWPLSIIVNKDIVLRPYSSPWRNP</sequence>
<evidence type="ECO:0000256" key="6">
    <source>
        <dbReference type="SAM" id="MobiDB-lite"/>
    </source>
</evidence>
<keyword evidence="5 7" id="KW-0472">Membrane</keyword>
<dbReference type="InterPro" id="IPR042217">
    <property type="entry name" value="T4SS_VirB10/TrbI"/>
</dbReference>
<gene>
    <name evidence="8" type="ORF">OOZ53_24850</name>
</gene>
<evidence type="ECO:0000256" key="1">
    <source>
        <dbReference type="ARBA" id="ARBA00004167"/>
    </source>
</evidence>
<name>A0ABT4VV80_9HYPH</name>
<organism evidence="8 9">
    <name type="scientific">Hoeflea poritis</name>
    <dbReference type="NCBI Taxonomy" id="2993659"/>
    <lineage>
        <taxon>Bacteria</taxon>
        <taxon>Pseudomonadati</taxon>
        <taxon>Pseudomonadota</taxon>
        <taxon>Alphaproteobacteria</taxon>
        <taxon>Hyphomicrobiales</taxon>
        <taxon>Rhizobiaceae</taxon>
        <taxon>Hoeflea</taxon>
    </lineage>
</organism>
<dbReference type="Proteomes" id="UP001148313">
    <property type="component" value="Unassembled WGS sequence"/>
</dbReference>
<dbReference type="EMBL" id="JAPJZH010000026">
    <property type="protein sequence ID" value="MDA4848609.1"/>
    <property type="molecule type" value="Genomic_DNA"/>
</dbReference>
<comment type="caution">
    <text evidence="8">The sequence shown here is derived from an EMBL/GenBank/DDBJ whole genome shotgun (WGS) entry which is preliminary data.</text>
</comment>
<comment type="similarity">
    <text evidence="2">Belongs to the TrbI/VirB10 family.</text>
</comment>
<evidence type="ECO:0000256" key="3">
    <source>
        <dbReference type="ARBA" id="ARBA00022692"/>
    </source>
</evidence>
<feature type="region of interest" description="Disordered" evidence="6">
    <location>
        <begin position="1"/>
        <end position="23"/>
    </location>
</feature>
<evidence type="ECO:0000313" key="9">
    <source>
        <dbReference type="Proteomes" id="UP001148313"/>
    </source>
</evidence>
<feature type="transmembrane region" description="Helical" evidence="7">
    <location>
        <begin position="40"/>
        <end position="60"/>
    </location>
</feature>
<reference evidence="8" key="1">
    <citation type="submission" date="2022-11" db="EMBL/GenBank/DDBJ databases">
        <title>Hoeflea poritis sp. nov., isolated from scleractinian coral Porites lutea.</title>
        <authorList>
            <person name="Zhang G."/>
            <person name="Wei Q."/>
            <person name="Cai L."/>
        </authorList>
    </citation>
    <scope>NUCLEOTIDE SEQUENCE</scope>
    <source>
        <strain evidence="8">E7-10</strain>
    </source>
</reference>
<evidence type="ECO:0000256" key="2">
    <source>
        <dbReference type="ARBA" id="ARBA00010265"/>
    </source>
</evidence>
<keyword evidence="4 7" id="KW-1133">Transmembrane helix</keyword>
<evidence type="ECO:0000256" key="5">
    <source>
        <dbReference type="ARBA" id="ARBA00023136"/>
    </source>
</evidence>
<dbReference type="Pfam" id="PF03743">
    <property type="entry name" value="TrbI"/>
    <property type="match status" value="1"/>
</dbReference>
<dbReference type="InterPro" id="IPR005498">
    <property type="entry name" value="T4SS_VirB10/TraB/TrbI"/>
</dbReference>
<keyword evidence="3 7" id="KW-0812">Transmembrane</keyword>
<accession>A0ABT4VV80</accession>
<dbReference type="Gene3D" id="2.40.128.260">
    <property type="entry name" value="Type IV secretion system, VirB10/TraB/TrbI"/>
    <property type="match status" value="1"/>
</dbReference>
<comment type="subcellular location">
    <subcellularLocation>
        <location evidence="1">Membrane</location>
        <topology evidence="1">Single-pass membrane protein</topology>
    </subcellularLocation>
</comment>